<evidence type="ECO:0000313" key="2">
    <source>
        <dbReference type="Proteomes" id="UP001412067"/>
    </source>
</evidence>
<keyword evidence="2" id="KW-1185">Reference proteome</keyword>
<evidence type="ECO:0000313" key="1">
    <source>
        <dbReference type="EMBL" id="KAK8961534.1"/>
    </source>
</evidence>
<dbReference type="EMBL" id="JBBWWR010000009">
    <property type="protein sequence ID" value="KAK8961534.1"/>
    <property type="molecule type" value="Genomic_DNA"/>
</dbReference>
<name>A0ABR2MD22_9ASPA</name>
<accession>A0ABR2MD22</accession>
<protein>
    <submittedName>
        <fullName evidence="1">Uncharacterized protein</fullName>
    </submittedName>
</protein>
<dbReference type="InterPro" id="IPR045865">
    <property type="entry name" value="ACT-like_dom_sf"/>
</dbReference>
<dbReference type="Proteomes" id="UP001412067">
    <property type="component" value="Unassembled WGS sequence"/>
</dbReference>
<comment type="caution">
    <text evidence="1">The sequence shown here is derived from an EMBL/GenBank/DDBJ whole genome shotgun (WGS) entry which is preliminary data.</text>
</comment>
<reference evidence="1 2" key="1">
    <citation type="journal article" date="2022" name="Nat. Plants">
        <title>Genomes of leafy and leafless Platanthera orchids illuminate the evolution of mycoheterotrophy.</title>
        <authorList>
            <person name="Li M.H."/>
            <person name="Liu K.W."/>
            <person name="Li Z."/>
            <person name="Lu H.C."/>
            <person name="Ye Q.L."/>
            <person name="Zhang D."/>
            <person name="Wang J.Y."/>
            <person name="Li Y.F."/>
            <person name="Zhong Z.M."/>
            <person name="Liu X."/>
            <person name="Yu X."/>
            <person name="Liu D.K."/>
            <person name="Tu X.D."/>
            <person name="Liu B."/>
            <person name="Hao Y."/>
            <person name="Liao X.Y."/>
            <person name="Jiang Y.T."/>
            <person name="Sun W.H."/>
            <person name="Chen J."/>
            <person name="Chen Y.Q."/>
            <person name="Ai Y."/>
            <person name="Zhai J.W."/>
            <person name="Wu S.S."/>
            <person name="Zhou Z."/>
            <person name="Hsiao Y.Y."/>
            <person name="Wu W.L."/>
            <person name="Chen Y.Y."/>
            <person name="Lin Y.F."/>
            <person name="Hsu J.L."/>
            <person name="Li C.Y."/>
            <person name="Wang Z.W."/>
            <person name="Zhao X."/>
            <person name="Zhong W.Y."/>
            <person name="Ma X.K."/>
            <person name="Ma L."/>
            <person name="Huang J."/>
            <person name="Chen G.Z."/>
            <person name="Huang M.Z."/>
            <person name="Huang L."/>
            <person name="Peng D.H."/>
            <person name="Luo Y.B."/>
            <person name="Zou S.Q."/>
            <person name="Chen S.P."/>
            <person name="Lan S."/>
            <person name="Tsai W.C."/>
            <person name="Van de Peer Y."/>
            <person name="Liu Z.J."/>
        </authorList>
    </citation>
    <scope>NUCLEOTIDE SEQUENCE [LARGE SCALE GENOMIC DNA]</scope>
    <source>
        <strain evidence="1">Lor288</strain>
    </source>
</reference>
<dbReference type="SUPFAM" id="SSF55021">
    <property type="entry name" value="ACT-like"/>
    <property type="match status" value="1"/>
</dbReference>
<sequence>MHLLKLFSVDRKGILHGVTHVLLELELCLHRVKVSTAPDGRGMYLFFITDGMRM</sequence>
<proteinExistence type="predicted"/>
<organism evidence="1 2">
    <name type="scientific">Platanthera guangdongensis</name>
    <dbReference type="NCBI Taxonomy" id="2320717"/>
    <lineage>
        <taxon>Eukaryota</taxon>
        <taxon>Viridiplantae</taxon>
        <taxon>Streptophyta</taxon>
        <taxon>Embryophyta</taxon>
        <taxon>Tracheophyta</taxon>
        <taxon>Spermatophyta</taxon>
        <taxon>Magnoliopsida</taxon>
        <taxon>Liliopsida</taxon>
        <taxon>Asparagales</taxon>
        <taxon>Orchidaceae</taxon>
        <taxon>Orchidoideae</taxon>
        <taxon>Orchideae</taxon>
        <taxon>Orchidinae</taxon>
        <taxon>Platanthera</taxon>
    </lineage>
</organism>
<gene>
    <name evidence="1" type="ORF">KSP40_PGU007068</name>
</gene>